<feature type="domain" description="ABC transmembrane type-1" evidence="11">
    <location>
        <begin position="299"/>
        <end position="520"/>
    </location>
</feature>
<keyword evidence="3 9" id="KW-0813">Transport</keyword>
<gene>
    <name evidence="12" type="ORF">EDD26_0461</name>
</gene>
<dbReference type="Pfam" id="PF00528">
    <property type="entry name" value="BPD_transp_1"/>
    <property type="match status" value="1"/>
</dbReference>
<dbReference type="EMBL" id="RKHJ01000001">
    <property type="protein sequence ID" value="ROR65100.1"/>
    <property type="molecule type" value="Genomic_DNA"/>
</dbReference>
<dbReference type="SUPFAM" id="SSF160964">
    <property type="entry name" value="MalF N-terminal region-like"/>
    <property type="match status" value="1"/>
</dbReference>
<keyword evidence="5 10" id="KW-0762">Sugar transport</keyword>
<reference evidence="12 13" key="1">
    <citation type="submission" date="2018-11" db="EMBL/GenBank/DDBJ databases">
        <title>Sequencing the genomes of 1000 actinobacteria strains.</title>
        <authorList>
            <person name="Klenk H.-P."/>
        </authorList>
    </citation>
    <scope>NUCLEOTIDE SEQUENCE [LARGE SCALE GENOMIC DNA]</scope>
    <source>
        <strain evidence="12 13">DSM 9580</strain>
    </source>
</reference>
<keyword evidence="6 9" id="KW-0812">Transmembrane</keyword>
<keyword evidence="4 10" id="KW-1003">Cell membrane</keyword>
<feature type="transmembrane region" description="Helical" evidence="9">
    <location>
        <begin position="334"/>
        <end position="357"/>
    </location>
</feature>
<accession>A0A3N2APZ2</accession>
<evidence type="ECO:0000313" key="13">
    <source>
        <dbReference type="Proteomes" id="UP000275456"/>
    </source>
</evidence>
<dbReference type="RefSeq" id="WP_245989711.1">
    <property type="nucleotide sequence ID" value="NZ_RKHJ01000001.1"/>
</dbReference>
<proteinExistence type="inferred from homology"/>
<dbReference type="PANTHER" id="PTHR47314:SF1">
    <property type="entry name" value="MALTOSE_MALTODEXTRIN TRANSPORT SYSTEM PERMEASE PROTEIN MALF"/>
    <property type="match status" value="1"/>
</dbReference>
<organism evidence="12 13">
    <name type="scientific">Agrococcus jenensis</name>
    <dbReference type="NCBI Taxonomy" id="46353"/>
    <lineage>
        <taxon>Bacteria</taxon>
        <taxon>Bacillati</taxon>
        <taxon>Actinomycetota</taxon>
        <taxon>Actinomycetes</taxon>
        <taxon>Micrococcales</taxon>
        <taxon>Microbacteriaceae</taxon>
        <taxon>Agrococcus</taxon>
    </lineage>
</organism>
<protein>
    <recommendedName>
        <fullName evidence="10">Maltose/maltodextrin transport system permease protein</fullName>
    </recommendedName>
</protein>
<evidence type="ECO:0000256" key="6">
    <source>
        <dbReference type="ARBA" id="ARBA00022692"/>
    </source>
</evidence>
<evidence type="ECO:0000256" key="10">
    <source>
        <dbReference type="RuleBase" id="RU367050"/>
    </source>
</evidence>
<comment type="caution">
    <text evidence="12">The sequence shown here is derived from an EMBL/GenBank/DDBJ whole genome shotgun (WGS) entry which is preliminary data.</text>
</comment>
<dbReference type="Gene3D" id="1.20.58.370">
    <property type="entry name" value="MalF N-terminal region-like"/>
    <property type="match status" value="1"/>
</dbReference>
<dbReference type="Proteomes" id="UP000275456">
    <property type="component" value="Unassembled WGS sequence"/>
</dbReference>
<dbReference type="AlphaFoldDB" id="A0A3N2APZ2"/>
<feature type="transmembrane region" description="Helical" evidence="9">
    <location>
        <begin position="294"/>
        <end position="322"/>
    </location>
</feature>
<keyword evidence="13" id="KW-1185">Reference proteome</keyword>
<evidence type="ECO:0000256" key="1">
    <source>
        <dbReference type="ARBA" id="ARBA00004651"/>
    </source>
</evidence>
<comment type="function">
    <text evidence="10">Part of the ABC transporter complex MalEFGK involved in maltose/maltodextrin import. Probably responsible for the translocation of the substrate across the membrane.</text>
</comment>
<evidence type="ECO:0000259" key="11">
    <source>
        <dbReference type="PROSITE" id="PS50928"/>
    </source>
</evidence>
<dbReference type="PANTHER" id="PTHR47314">
    <property type="entry name" value="MALTOSE/MALTODEXTRIN TRANSPORT SYSTEM PERMEASE PROTEIN MALF"/>
    <property type="match status" value="1"/>
</dbReference>
<evidence type="ECO:0000256" key="7">
    <source>
        <dbReference type="ARBA" id="ARBA00022989"/>
    </source>
</evidence>
<keyword evidence="8 9" id="KW-0472">Membrane</keyword>
<dbReference type="InterPro" id="IPR032550">
    <property type="entry name" value="TM_PBP2_N"/>
</dbReference>
<sequence length="531" mass="57685">MTTTVSKDSKATRTRSISTAPPSMKVLAVKILFLAIVDAVAVFAMSMLFFRGDWLVLGIVAVTTLLVNIVYLSPGLLPGKYLTPGLIFLAVFQVFVVVYSLYIAFTNYGDGHNSTKEDAISAIVLQNTQRVEGSPTYLVQLVEGPGGLGLLATSPEGEVLVGTQEEPLQPLDPGAVTLDGDRAVAAEGWTSLQQQDVLQRQQEVAALQVPLSDDLADGFLRTTDARNAFVFQSVFVYDEAAGTMTDTTTDTVYADLGNGQFETEGGEVLGTGWQIVVGPENFLYPFENPRFGGALLGVAVWTFAFAILSVGLSFFLGLFLALTLNDPRMRSRKVYRVLSILPYAFPSFLSALVWLGLLNTEFGFVNEVLFGSANIPWLTDPWLAKFSVLLVNVWLGFPYMFLVCMGALQSIPEELTEAATVDGANGWQVFRGIKFPLLLVSTAPLLISSFAFNFNNFNTTYMLTRGGPRMEGVTENVGHTDLLITLVYKTAFEGGNRDYGLAAALSILIFIVVAAVSAISFRQTRALEDLH</sequence>
<evidence type="ECO:0000256" key="9">
    <source>
        <dbReference type="RuleBase" id="RU363032"/>
    </source>
</evidence>
<evidence type="ECO:0000256" key="8">
    <source>
        <dbReference type="ARBA" id="ARBA00023136"/>
    </source>
</evidence>
<comment type="similarity">
    <text evidence="2 10">Belongs to the binding-protein-dependent transport system permease family. MalFG subfamily.</text>
</comment>
<dbReference type="GO" id="GO:0042956">
    <property type="term" value="P:maltodextrin transmembrane transport"/>
    <property type="evidence" value="ECO:0007669"/>
    <property type="project" value="TreeGrafter"/>
</dbReference>
<dbReference type="PROSITE" id="PS50928">
    <property type="entry name" value="ABC_TM1"/>
    <property type="match status" value="1"/>
</dbReference>
<feature type="transmembrane region" description="Helical" evidence="9">
    <location>
        <begin position="27"/>
        <end position="48"/>
    </location>
</feature>
<dbReference type="Gene3D" id="1.10.3720.10">
    <property type="entry name" value="MetI-like"/>
    <property type="match status" value="1"/>
</dbReference>
<feature type="transmembrane region" description="Helical" evidence="9">
    <location>
        <begin position="54"/>
        <end position="73"/>
    </location>
</feature>
<keyword evidence="7 9" id="KW-1133">Transmembrane helix</keyword>
<dbReference type="CDD" id="cd06261">
    <property type="entry name" value="TM_PBP2"/>
    <property type="match status" value="1"/>
</dbReference>
<dbReference type="GO" id="GO:1990060">
    <property type="term" value="C:maltose transport complex"/>
    <property type="evidence" value="ECO:0007669"/>
    <property type="project" value="TreeGrafter"/>
</dbReference>
<dbReference type="GO" id="GO:0015423">
    <property type="term" value="F:ABC-type maltose transporter activity"/>
    <property type="evidence" value="ECO:0007669"/>
    <property type="project" value="TreeGrafter"/>
</dbReference>
<evidence type="ECO:0000256" key="3">
    <source>
        <dbReference type="ARBA" id="ARBA00022448"/>
    </source>
</evidence>
<feature type="transmembrane region" description="Helical" evidence="9">
    <location>
        <begin position="435"/>
        <end position="454"/>
    </location>
</feature>
<dbReference type="InterPro" id="IPR000515">
    <property type="entry name" value="MetI-like"/>
</dbReference>
<feature type="transmembrane region" description="Helical" evidence="9">
    <location>
        <begin position="499"/>
        <end position="521"/>
    </location>
</feature>
<feature type="transmembrane region" description="Helical" evidence="9">
    <location>
        <begin position="386"/>
        <end position="408"/>
    </location>
</feature>
<evidence type="ECO:0000313" key="12">
    <source>
        <dbReference type="EMBL" id="ROR65100.1"/>
    </source>
</evidence>
<comment type="subcellular location">
    <subcellularLocation>
        <location evidence="1 9">Cell membrane</location>
        <topology evidence="1 9">Multi-pass membrane protein</topology>
    </subcellularLocation>
</comment>
<evidence type="ECO:0000256" key="4">
    <source>
        <dbReference type="ARBA" id="ARBA00022475"/>
    </source>
</evidence>
<dbReference type="InterPro" id="IPR035906">
    <property type="entry name" value="MetI-like_sf"/>
</dbReference>
<evidence type="ECO:0000256" key="5">
    <source>
        <dbReference type="ARBA" id="ARBA00022597"/>
    </source>
</evidence>
<feature type="transmembrane region" description="Helical" evidence="9">
    <location>
        <begin position="85"/>
        <end position="105"/>
    </location>
</feature>
<dbReference type="SUPFAM" id="SSF161098">
    <property type="entry name" value="MetI-like"/>
    <property type="match status" value="1"/>
</dbReference>
<evidence type="ECO:0000256" key="2">
    <source>
        <dbReference type="ARBA" id="ARBA00009047"/>
    </source>
</evidence>
<name>A0A3N2APZ2_9MICO</name>
<dbReference type="Pfam" id="PF16296">
    <property type="entry name" value="TM_PBP2_N"/>
    <property type="match status" value="1"/>
</dbReference>
<dbReference type="InterPro" id="IPR035277">
    <property type="entry name" value="MalF_N"/>
</dbReference>